<evidence type="ECO:0000313" key="2">
    <source>
        <dbReference type="Proteomes" id="UP000024404"/>
    </source>
</evidence>
<keyword evidence="2" id="KW-1185">Reference proteome</keyword>
<reference evidence="2" key="1">
    <citation type="submission" date="2013-10" db="EMBL/GenBank/DDBJ databases">
        <title>Genome sequencing of Onchocerca volvulus.</title>
        <authorList>
            <person name="Cotton J."/>
            <person name="Tsai J."/>
            <person name="Stanley E."/>
            <person name="Tracey A."/>
            <person name="Holroyd N."/>
            <person name="Lustigman S."/>
            <person name="Berriman M."/>
        </authorList>
    </citation>
    <scope>NUCLEOTIDE SEQUENCE</scope>
</reference>
<dbReference type="EnsemblMetazoa" id="OVOC3862.1">
    <property type="protein sequence ID" value="OVOC3862.1"/>
    <property type="gene ID" value="WBGene00240671"/>
</dbReference>
<organism evidence="1 2">
    <name type="scientific">Onchocerca volvulus</name>
    <dbReference type="NCBI Taxonomy" id="6282"/>
    <lineage>
        <taxon>Eukaryota</taxon>
        <taxon>Metazoa</taxon>
        <taxon>Ecdysozoa</taxon>
        <taxon>Nematoda</taxon>
        <taxon>Chromadorea</taxon>
        <taxon>Rhabditida</taxon>
        <taxon>Spirurina</taxon>
        <taxon>Spiruromorpha</taxon>
        <taxon>Filarioidea</taxon>
        <taxon>Onchocercidae</taxon>
        <taxon>Onchocerca</taxon>
    </lineage>
</organism>
<reference evidence="1" key="2">
    <citation type="submission" date="2022-06" db="UniProtKB">
        <authorList>
            <consortium name="EnsemblMetazoa"/>
        </authorList>
    </citation>
    <scope>IDENTIFICATION</scope>
</reference>
<sequence length="66" mass="7447">MPLAIDSESESSSTRSIESVKKVKKKAIKKRAISKIEPDLPFPFPNFLIFFAQTSLSLHDSNGKFY</sequence>
<name>A0A8R1TT32_ONCVO</name>
<dbReference type="Proteomes" id="UP000024404">
    <property type="component" value="Unassembled WGS sequence"/>
</dbReference>
<accession>A0A8R1TT32</accession>
<protein>
    <submittedName>
        <fullName evidence="1">Uncharacterized protein</fullName>
    </submittedName>
</protein>
<dbReference type="EMBL" id="CMVM020000122">
    <property type="status" value="NOT_ANNOTATED_CDS"/>
    <property type="molecule type" value="Genomic_DNA"/>
</dbReference>
<dbReference type="AlphaFoldDB" id="A0A8R1TT32"/>
<proteinExistence type="predicted"/>
<evidence type="ECO:0000313" key="1">
    <source>
        <dbReference type="EnsemblMetazoa" id="OVOC3862.1"/>
    </source>
</evidence>